<reference evidence="6" key="1">
    <citation type="submission" date="2021-03" db="EMBL/GenBank/DDBJ databases">
        <title>Chromosome level genome of the anhydrobiotic midge Polypedilum vanderplanki.</title>
        <authorList>
            <person name="Yoshida Y."/>
            <person name="Kikawada T."/>
            <person name="Gusev O."/>
        </authorList>
    </citation>
    <scope>NUCLEOTIDE SEQUENCE</scope>
    <source>
        <strain evidence="6">NIAS01</strain>
        <tissue evidence="6">Whole body or cell culture</tissue>
    </source>
</reference>
<protein>
    <recommendedName>
        <fullName evidence="8">Dehydrogenase/reductase SDR family protein 7-like</fullName>
    </recommendedName>
</protein>
<dbReference type="OrthoDB" id="5307821at2759"/>
<dbReference type="GO" id="GO:0016491">
    <property type="term" value="F:oxidoreductase activity"/>
    <property type="evidence" value="ECO:0007669"/>
    <property type="project" value="UniProtKB-KW"/>
</dbReference>
<evidence type="ECO:0000313" key="6">
    <source>
        <dbReference type="EMBL" id="KAG5675202.1"/>
    </source>
</evidence>
<dbReference type="InterPro" id="IPR020904">
    <property type="entry name" value="Sc_DH/Rdtase_CS"/>
</dbReference>
<evidence type="ECO:0000256" key="1">
    <source>
        <dbReference type="ARBA" id="ARBA00006484"/>
    </source>
</evidence>
<keyword evidence="5" id="KW-0812">Transmembrane</keyword>
<accession>A0A9J6BZN3</accession>
<dbReference type="Gene3D" id="3.40.50.720">
    <property type="entry name" value="NAD(P)-binding Rossmann-like Domain"/>
    <property type="match status" value="1"/>
</dbReference>
<dbReference type="NCBIfam" id="NF004825">
    <property type="entry name" value="PRK06181.1"/>
    <property type="match status" value="1"/>
</dbReference>
<dbReference type="PANTHER" id="PTHR44196:SF1">
    <property type="entry name" value="DEHYDROGENASE_REDUCTASE SDR FAMILY MEMBER 7B"/>
    <property type="match status" value="1"/>
</dbReference>
<organism evidence="6 7">
    <name type="scientific">Polypedilum vanderplanki</name>
    <name type="common">Sleeping chironomid midge</name>
    <dbReference type="NCBI Taxonomy" id="319348"/>
    <lineage>
        <taxon>Eukaryota</taxon>
        <taxon>Metazoa</taxon>
        <taxon>Ecdysozoa</taxon>
        <taxon>Arthropoda</taxon>
        <taxon>Hexapoda</taxon>
        <taxon>Insecta</taxon>
        <taxon>Pterygota</taxon>
        <taxon>Neoptera</taxon>
        <taxon>Endopterygota</taxon>
        <taxon>Diptera</taxon>
        <taxon>Nematocera</taxon>
        <taxon>Chironomoidea</taxon>
        <taxon>Chironomidae</taxon>
        <taxon>Chironominae</taxon>
        <taxon>Polypedilum</taxon>
        <taxon>Polypedilum</taxon>
    </lineage>
</organism>
<feature type="transmembrane region" description="Helical" evidence="5">
    <location>
        <begin position="15"/>
        <end position="34"/>
    </location>
</feature>
<comment type="function">
    <text evidence="3">Putative oxidoreductase.</text>
</comment>
<dbReference type="PANTHER" id="PTHR44196">
    <property type="entry name" value="DEHYDROGENASE/REDUCTASE SDR FAMILY MEMBER 7B"/>
    <property type="match status" value="1"/>
</dbReference>
<evidence type="ECO:0000256" key="4">
    <source>
        <dbReference type="RuleBase" id="RU000363"/>
    </source>
</evidence>
<gene>
    <name evidence="6" type="ORF">PVAND_005126</name>
</gene>
<dbReference type="GO" id="GO:0016020">
    <property type="term" value="C:membrane"/>
    <property type="evidence" value="ECO:0007669"/>
    <property type="project" value="TreeGrafter"/>
</dbReference>
<keyword evidence="7" id="KW-1185">Reference proteome</keyword>
<proteinExistence type="inferred from homology"/>
<dbReference type="InterPro" id="IPR036291">
    <property type="entry name" value="NAD(P)-bd_dom_sf"/>
</dbReference>
<keyword evidence="2" id="KW-0560">Oxidoreductase</keyword>
<dbReference type="EMBL" id="JADBJN010000002">
    <property type="protein sequence ID" value="KAG5675202.1"/>
    <property type="molecule type" value="Genomic_DNA"/>
</dbReference>
<dbReference type="SUPFAM" id="SSF51735">
    <property type="entry name" value="NAD(P)-binding Rossmann-fold domains"/>
    <property type="match status" value="1"/>
</dbReference>
<feature type="transmembrane region" description="Helical" evidence="5">
    <location>
        <begin position="46"/>
        <end position="65"/>
    </location>
</feature>
<evidence type="ECO:0000313" key="7">
    <source>
        <dbReference type="Proteomes" id="UP001107558"/>
    </source>
</evidence>
<keyword evidence="5" id="KW-0472">Membrane</keyword>
<comment type="similarity">
    <text evidence="1 4">Belongs to the short-chain dehydrogenases/reductases (SDR) family.</text>
</comment>
<name>A0A9J6BZN3_POLVA</name>
<keyword evidence="5" id="KW-1133">Transmembrane helix</keyword>
<dbReference type="PROSITE" id="PS00061">
    <property type="entry name" value="ADH_SHORT"/>
    <property type="match status" value="1"/>
</dbReference>
<dbReference type="PRINTS" id="PR00080">
    <property type="entry name" value="SDRFAMILY"/>
</dbReference>
<dbReference type="Pfam" id="PF00106">
    <property type="entry name" value="adh_short"/>
    <property type="match status" value="1"/>
</dbReference>
<dbReference type="AlphaFoldDB" id="A0A9J6BZN3"/>
<sequence length="323" mass="35929">MDKNQVTESKPNASFFTWLLKILKLPLVIYKFLFYKEVRQSLSGKVVLITGASSGLGEALCHVFYSAGAKVILAARRVEELERVKSDLLLTHSTTETSHPPVILKLDLTDLNELPNKVKEVLDIFGHIDILVNNGGISVRSEAIKTKIDVDIKIMLTNYFGTVALTKSVLPSMIERKQGRILCISSVQGKIAIPHRAAYSASKHALQAFCDSLRAEVDEHNIKVTLISPGYISTNFSLNALTGNGNLYGKMDATTEHGTDPLVMAKDILQAVLRDKKDVIICSLAPKLAYWLRFICPSLYFFIMSKRARKLSKQNNSSFNKED</sequence>
<dbReference type="PRINTS" id="PR00081">
    <property type="entry name" value="GDHRDH"/>
</dbReference>
<evidence type="ECO:0000256" key="3">
    <source>
        <dbReference type="ARBA" id="ARBA00037096"/>
    </source>
</evidence>
<evidence type="ECO:0008006" key="8">
    <source>
        <dbReference type="Google" id="ProtNLM"/>
    </source>
</evidence>
<dbReference type="Proteomes" id="UP001107558">
    <property type="component" value="Chromosome 2"/>
</dbReference>
<comment type="caution">
    <text evidence="6">The sequence shown here is derived from an EMBL/GenBank/DDBJ whole genome shotgun (WGS) entry which is preliminary data.</text>
</comment>
<evidence type="ECO:0000256" key="2">
    <source>
        <dbReference type="ARBA" id="ARBA00023002"/>
    </source>
</evidence>
<dbReference type="InterPro" id="IPR002347">
    <property type="entry name" value="SDR_fam"/>
</dbReference>
<dbReference type="CDD" id="cd05332">
    <property type="entry name" value="11beta-HSD1_like_SDR_c"/>
    <property type="match status" value="1"/>
</dbReference>
<evidence type="ECO:0000256" key="5">
    <source>
        <dbReference type="SAM" id="Phobius"/>
    </source>
</evidence>